<keyword evidence="8" id="KW-0418">Kinase</keyword>
<evidence type="ECO:0000256" key="7">
    <source>
        <dbReference type="ARBA" id="ARBA00022683"/>
    </source>
</evidence>
<keyword evidence="3" id="KW-0963">Cytoplasm</keyword>
<keyword evidence="12" id="KW-1185">Reference proteome</keyword>
<feature type="domain" description="PTS EIIB type-4" evidence="10">
    <location>
        <begin position="138"/>
        <end position="300"/>
    </location>
</feature>
<dbReference type="Pfam" id="PF03830">
    <property type="entry name" value="PTSIIB_sorb"/>
    <property type="match status" value="1"/>
</dbReference>
<name>A0ABY1C5M8_9FIRM</name>
<evidence type="ECO:0000256" key="2">
    <source>
        <dbReference type="ARBA" id="ARBA00022448"/>
    </source>
</evidence>
<proteinExistence type="predicted"/>
<reference evidence="11 12" key="1">
    <citation type="submission" date="2016-10" db="EMBL/GenBank/DDBJ databases">
        <authorList>
            <person name="Varghese N."/>
            <person name="Submissions S."/>
        </authorList>
    </citation>
    <scope>NUCLEOTIDE SEQUENCE [LARGE SCALE GENOMIC DNA]</scope>
    <source>
        <strain evidence="11 12">ATCC 19403</strain>
    </source>
</reference>
<evidence type="ECO:0000259" key="10">
    <source>
        <dbReference type="PROSITE" id="PS51101"/>
    </source>
</evidence>
<gene>
    <name evidence="11" type="ORF">SAMN02745906_1210</name>
</gene>
<dbReference type="InterPro" id="IPR036662">
    <property type="entry name" value="PTS_EIIA_man-typ_sf"/>
</dbReference>
<dbReference type="PANTHER" id="PTHR33799">
    <property type="entry name" value="PTS PERMEASE-RELATED-RELATED"/>
    <property type="match status" value="1"/>
</dbReference>
<evidence type="ECO:0000256" key="4">
    <source>
        <dbReference type="ARBA" id="ARBA00022553"/>
    </source>
</evidence>
<dbReference type="Gene3D" id="3.40.50.510">
    <property type="entry name" value="Phosphotransferase system, mannose-type IIA component"/>
    <property type="match status" value="1"/>
</dbReference>
<organism evidence="11 12">
    <name type="scientific">Lacrimispora sphenoides JCM 1415</name>
    <dbReference type="NCBI Taxonomy" id="1297793"/>
    <lineage>
        <taxon>Bacteria</taxon>
        <taxon>Bacillati</taxon>
        <taxon>Bacillota</taxon>
        <taxon>Clostridia</taxon>
        <taxon>Lachnospirales</taxon>
        <taxon>Lachnospiraceae</taxon>
        <taxon>Lacrimispora</taxon>
    </lineage>
</organism>
<dbReference type="Proteomes" id="UP000198970">
    <property type="component" value="Chromosome I"/>
</dbReference>
<evidence type="ECO:0000313" key="11">
    <source>
        <dbReference type="EMBL" id="SET69951.1"/>
    </source>
</evidence>
<keyword evidence="4" id="KW-0597">Phosphoprotein</keyword>
<dbReference type="InterPro" id="IPR036667">
    <property type="entry name" value="PTS_IIB_sorbose-sp_sf"/>
</dbReference>
<dbReference type="RefSeq" id="WP_100041833.1">
    <property type="nucleotide sequence ID" value="NZ_LT630003.1"/>
</dbReference>
<evidence type="ECO:0000256" key="6">
    <source>
        <dbReference type="ARBA" id="ARBA00022679"/>
    </source>
</evidence>
<dbReference type="InterPro" id="IPR004701">
    <property type="entry name" value="PTS_EIIA_man-typ"/>
</dbReference>
<dbReference type="EMBL" id="LT630003">
    <property type="protein sequence ID" value="SET69951.1"/>
    <property type="molecule type" value="Genomic_DNA"/>
</dbReference>
<keyword evidence="5" id="KW-0762">Sugar transport</keyword>
<dbReference type="Pfam" id="PF03610">
    <property type="entry name" value="EIIA-man"/>
    <property type="match status" value="1"/>
</dbReference>
<dbReference type="PROSITE" id="PS51101">
    <property type="entry name" value="PTS_EIIB_TYPE_4"/>
    <property type="match status" value="1"/>
</dbReference>
<keyword evidence="6" id="KW-0808">Transferase</keyword>
<dbReference type="PROSITE" id="PS51096">
    <property type="entry name" value="PTS_EIIA_TYPE_4"/>
    <property type="match status" value="1"/>
</dbReference>
<evidence type="ECO:0000256" key="3">
    <source>
        <dbReference type="ARBA" id="ARBA00022490"/>
    </source>
</evidence>
<dbReference type="PANTHER" id="PTHR33799:SF1">
    <property type="entry name" value="PTS SYSTEM MANNOSE-SPECIFIC EIIAB COMPONENT-RELATED"/>
    <property type="match status" value="1"/>
</dbReference>
<keyword evidence="7" id="KW-0598">Phosphotransferase system</keyword>
<evidence type="ECO:0000256" key="5">
    <source>
        <dbReference type="ARBA" id="ARBA00022597"/>
    </source>
</evidence>
<keyword evidence="2" id="KW-0813">Transport</keyword>
<dbReference type="SUPFAM" id="SSF53062">
    <property type="entry name" value="PTS system fructose IIA component-like"/>
    <property type="match status" value="1"/>
</dbReference>
<dbReference type="Gene3D" id="3.40.35.10">
    <property type="entry name" value="Phosphotransferase system, sorbose subfamily IIB component"/>
    <property type="match status" value="1"/>
</dbReference>
<feature type="domain" description="PTS EIIA type-4" evidence="9">
    <location>
        <begin position="1"/>
        <end position="131"/>
    </location>
</feature>
<protein>
    <submittedName>
        <fullName evidence="11">PTS system, mannose-specific IIB component</fullName>
    </submittedName>
</protein>
<accession>A0ABY1C5M8</accession>
<evidence type="ECO:0000256" key="8">
    <source>
        <dbReference type="ARBA" id="ARBA00022777"/>
    </source>
</evidence>
<evidence type="ECO:0000256" key="1">
    <source>
        <dbReference type="ARBA" id="ARBA00004496"/>
    </source>
</evidence>
<dbReference type="SUPFAM" id="SSF52728">
    <property type="entry name" value="PTS IIb component"/>
    <property type="match status" value="1"/>
</dbReference>
<dbReference type="InterPro" id="IPR004720">
    <property type="entry name" value="PTS_IIB_sorbose-sp"/>
</dbReference>
<evidence type="ECO:0000259" key="9">
    <source>
        <dbReference type="PROSITE" id="PS51096"/>
    </source>
</evidence>
<dbReference type="InterPro" id="IPR051471">
    <property type="entry name" value="Bacterial_PTS_sugar_comp"/>
</dbReference>
<sequence length="300" mass="32818">MYFIIASHGEYAEACKKSCEMITGAAPQFSVVTFTEEMTKESVESAYRKILEEKGAEQCQAIITDIKGGTPYNAAIAIRHEYPSVALVSGLCLGMLIALNVGDTLENAIEQSREIITGEGVSAAKQTTKAVVSAEPVENNGIVNFRLDERLIHGQVATFWTRTLGVTRIMIVDNNILIDEIGKNALQAAVPSGIRLSVLSVANAARRLNKGAYAGQRVFLIVRRTDTIRELLDAGVKVKEVNIGNMGVKDGRKQITKSVYCTKEEIKDILDIEKSGVQVYAQMVPNDDKKKFTSFLNKEA</sequence>
<evidence type="ECO:0000313" key="12">
    <source>
        <dbReference type="Proteomes" id="UP000198970"/>
    </source>
</evidence>
<comment type="subcellular location">
    <subcellularLocation>
        <location evidence="1">Cytoplasm</location>
    </subcellularLocation>
</comment>